<comment type="caution">
    <text evidence="2">The sequence shown here is derived from an EMBL/GenBank/DDBJ whole genome shotgun (WGS) entry which is preliminary data.</text>
</comment>
<dbReference type="EMBL" id="JAVXUP010002116">
    <property type="protein sequence ID" value="KAK3005540.1"/>
    <property type="molecule type" value="Genomic_DNA"/>
</dbReference>
<evidence type="ECO:0000313" key="3">
    <source>
        <dbReference type="Proteomes" id="UP001188597"/>
    </source>
</evidence>
<evidence type="ECO:0000313" key="2">
    <source>
        <dbReference type="EMBL" id="KAK3005540.1"/>
    </source>
</evidence>
<sequence>MASSLRSNLTFLPRPPPPRPSTKDQSVNHIKTHIPTRCGPRDKRGPLVKGRVLSIEAIQAVQALKRADRADQSKLDDLLSKSIPRLIKSDLIATFNELLRQDQCYLALRVFSAVRSEIWYKTDLSLYADLVSALARKGLTEDIDRLIGELDAVSFDEDGKGLLRLVKALIAAGRGESAVRIYGMMRRSGWGATCAADDYVAKVLSRGLRRLGQESVADEIDREFGDLSKGSSESTRV</sequence>
<dbReference type="InterPro" id="IPR011990">
    <property type="entry name" value="TPR-like_helical_dom_sf"/>
</dbReference>
<dbReference type="PANTHER" id="PTHR47594">
    <property type="entry name" value="PPR CONTAINING PLANT-LIKE PROTEIN"/>
    <property type="match status" value="1"/>
</dbReference>
<feature type="compositionally biased region" description="Polar residues" evidence="1">
    <location>
        <begin position="1"/>
        <end position="10"/>
    </location>
</feature>
<dbReference type="InterPro" id="IPR044190">
    <property type="entry name" value="THA8-like"/>
</dbReference>
<proteinExistence type="predicted"/>
<evidence type="ECO:0000256" key="1">
    <source>
        <dbReference type="SAM" id="MobiDB-lite"/>
    </source>
</evidence>
<protein>
    <recommendedName>
        <fullName evidence="4">Pentatricopeptide repeat-containing protein</fullName>
    </recommendedName>
</protein>
<evidence type="ECO:0008006" key="4">
    <source>
        <dbReference type="Google" id="ProtNLM"/>
    </source>
</evidence>
<accession>A0AA88VFT9</accession>
<name>A0AA88VFT9_9ASTE</name>
<organism evidence="2 3">
    <name type="scientific">Escallonia herrerae</name>
    <dbReference type="NCBI Taxonomy" id="1293975"/>
    <lineage>
        <taxon>Eukaryota</taxon>
        <taxon>Viridiplantae</taxon>
        <taxon>Streptophyta</taxon>
        <taxon>Embryophyta</taxon>
        <taxon>Tracheophyta</taxon>
        <taxon>Spermatophyta</taxon>
        <taxon>Magnoliopsida</taxon>
        <taxon>eudicotyledons</taxon>
        <taxon>Gunneridae</taxon>
        <taxon>Pentapetalae</taxon>
        <taxon>asterids</taxon>
        <taxon>campanulids</taxon>
        <taxon>Escalloniales</taxon>
        <taxon>Escalloniaceae</taxon>
        <taxon>Escallonia</taxon>
    </lineage>
</organism>
<gene>
    <name evidence="2" type="ORF">RJ639_015965</name>
</gene>
<dbReference type="GO" id="GO:0003723">
    <property type="term" value="F:RNA binding"/>
    <property type="evidence" value="ECO:0007669"/>
    <property type="project" value="InterPro"/>
</dbReference>
<dbReference type="Gene3D" id="1.25.40.10">
    <property type="entry name" value="Tetratricopeptide repeat domain"/>
    <property type="match status" value="1"/>
</dbReference>
<dbReference type="GO" id="GO:0000373">
    <property type="term" value="P:Group II intron splicing"/>
    <property type="evidence" value="ECO:0007669"/>
    <property type="project" value="InterPro"/>
</dbReference>
<reference evidence="2" key="1">
    <citation type="submission" date="2022-12" db="EMBL/GenBank/DDBJ databases">
        <title>Draft genome assemblies for two species of Escallonia (Escalloniales).</title>
        <authorList>
            <person name="Chanderbali A."/>
            <person name="Dervinis C."/>
            <person name="Anghel I."/>
            <person name="Soltis D."/>
            <person name="Soltis P."/>
            <person name="Zapata F."/>
        </authorList>
    </citation>
    <scope>NUCLEOTIDE SEQUENCE</scope>
    <source>
        <strain evidence="2">UCBG64.0493</strain>
        <tissue evidence="2">Leaf</tissue>
    </source>
</reference>
<dbReference type="Proteomes" id="UP001188597">
    <property type="component" value="Unassembled WGS sequence"/>
</dbReference>
<feature type="region of interest" description="Disordered" evidence="1">
    <location>
        <begin position="1"/>
        <end position="27"/>
    </location>
</feature>
<dbReference type="PANTHER" id="PTHR47594:SF3">
    <property type="entry name" value="PROTEIN THYLAKOID ASSEMBLY 8, CHLOROPLASTIC"/>
    <property type="match status" value="1"/>
</dbReference>
<dbReference type="AlphaFoldDB" id="A0AA88VFT9"/>
<keyword evidence="3" id="KW-1185">Reference proteome</keyword>
<dbReference type="GO" id="GO:0009658">
    <property type="term" value="P:chloroplast organization"/>
    <property type="evidence" value="ECO:0007669"/>
    <property type="project" value="InterPro"/>
</dbReference>